<keyword evidence="1" id="KW-0472">Membrane</keyword>
<gene>
    <name evidence="2" type="ORF">SAMN05216577_123101</name>
</gene>
<evidence type="ECO:0000313" key="2">
    <source>
        <dbReference type="EMBL" id="SFD35591.1"/>
    </source>
</evidence>
<evidence type="ECO:0000256" key="1">
    <source>
        <dbReference type="SAM" id="Phobius"/>
    </source>
</evidence>
<keyword evidence="3" id="KW-1185">Reference proteome</keyword>
<sequence>MNFGMWFDSWPLDVQIACLLSPFVILLSGAAVLAYTTHRHYERILAAFPNSPGVNNYNRIWAGSSFRSR</sequence>
<name>A0AAQ1KHB0_9PSED</name>
<reference evidence="2 3" key="1">
    <citation type="submission" date="2016-10" db="EMBL/GenBank/DDBJ databases">
        <authorList>
            <person name="Varghese N."/>
            <person name="Submissions S."/>
        </authorList>
    </citation>
    <scope>NUCLEOTIDE SEQUENCE [LARGE SCALE GENOMIC DNA]</scope>
    <source>
        <strain evidence="2 3">LMG 18378</strain>
    </source>
</reference>
<evidence type="ECO:0000313" key="3">
    <source>
        <dbReference type="Proteomes" id="UP000183385"/>
    </source>
</evidence>
<keyword evidence="1" id="KW-0812">Transmembrane</keyword>
<dbReference type="EMBL" id="FOLS01000023">
    <property type="protein sequence ID" value="SFD35591.1"/>
    <property type="molecule type" value="Genomic_DNA"/>
</dbReference>
<comment type="caution">
    <text evidence="2">The sequence shown here is derived from an EMBL/GenBank/DDBJ whole genome shotgun (WGS) entry which is preliminary data.</text>
</comment>
<feature type="non-terminal residue" evidence="2">
    <location>
        <position position="69"/>
    </location>
</feature>
<dbReference type="AlphaFoldDB" id="A0AAQ1KHB0"/>
<dbReference type="Proteomes" id="UP000183385">
    <property type="component" value="Unassembled WGS sequence"/>
</dbReference>
<feature type="transmembrane region" description="Helical" evidence="1">
    <location>
        <begin position="14"/>
        <end position="35"/>
    </location>
</feature>
<proteinExistence type="predicted"/>
<protein>
    <submittedName>
        <fullName evidence="2">Uncharacterized protein</fullName>
    </submittedName>
</protein>
<keyword evidence="1" id="KW-1133">Transmembrane helix</keyword>
<accession>A0AAQ1KHB0</accession>
<organism evidence="2 3">
    <name type="scientific">Pseudomonas citronellolis</name>
    <dbReference type="NCBI Taxonomy" id="53408"/>
    <lineage>
        <taxon>Bacteria</taxon>
        <taxon>Pseudomonadati</taxon>
        <taxon>Pseudomonadota</taxon>
        <taxon>Gammaproteobacteria</taxon>
        <taxon>Pseudomonadales</taxon>
        <taxon>Pseudomonadaceae</taxon>
        <taxon>Pseudomonas</taxon>
    </lineage>
</organism>